<evidence type="ECO:0000313" key="2">
    <source>
        <dbReference type="Proteomes" id="UP001163828"/>
    </source>
</evidence>
<comment type="caution">
    <text evidence="1">The sequence shown here is derived from an EMBL/GenBank/DDBJ whole genome shotgun (WGS) entry which is preliminary data.</text>
</comment>
<organism evidence="1 2">
    <name type="scientific">Lentinula boryana</name>
    <dbReference type="NCBI Taxonomy" id="40481"/>
    <lineage>
        <taxon>Eukaryota</taxon>
        <taxon>Fungi</taxon>
        <taxon>Dikarya</taxon>
        <taxon>Basidiomycota</taxon>
        <taxon>Agaricomycotina</taxon>
        <taxon>Agaricomycetes</taxon>
        <taxon>Agaricomycetidae</taxon>
        <taxon>Agaricales</taxon>
        <taxon>Marasmiineae</taxon>
        <taxon>Omphalotaceae</taxon>
        <taxon>Lentinula</taxon>
    </lineage>
</organism>
<sequence length="59" mass="6638">MISTALTWLFDNIPVAVVPPPLQPVLLLLQKIIPYVSYIGTFISWSWETIKGYDTGKTT</sequence>
<accession>A0ABQ8Q2I9</accession>
<keyword evidence="2" id="KW-1185">Reference proteome</keyword>
<reference evidence="1" key="1">
    <citation type="submission" date="2022-08" db="EMBL/GenBank/DDBJ databases">
        <authorList>
            <consortium name="DOE Joint Genome Institute"/>
            <person name="Min B."/>
            <person name="Riley R."/>
            <person name="Sierra-Patev S."/>
            <person name="Naranjo-Ortiz M."/>
            <person name="Looney B."/>
            <person name="Konkel Z."/>
            <person name="Slot J.C."/>
            <person name="Sakamoto Y."/>
            <person name="Steenwyk J.L."/>
            <person name="Rokas A."/>
            <person name="Carro J."/>
            <person name="Camarero S."/>
            <person name="Ferreira P."/>
            <person name="Molpeceres G."/>
            <person name="Ruiz-Duenas F.J."/>
            <person name="Serrano A."/>
            <person name="Henrissat B."/>
            <person name="Drula E."/>
            <person name="Hughes K.W."/>
            <person name="Mata J.L."/>
            <person name="Ishikawa N.K."/>
            <person name="Vargas-Isla R."/>
            <person name="Ushijima S."/>
            <person name="Smith C.A."/>
            <person name="Ahrendt S."/>
            <person name="Andreopoulos W."/>
            <person name="He G."/>
            <person name="Labutti K."/>
            <person name="Lipzen A."/>
            <person name="Ng V."/>
            <person name="Sandor L."/>
            <person name="Barry K."/>
            <person name="Martinez A.T."/>
            <person name="Xiao Y."/>
            <person name="Gibbons J.G."/>
            <person name="Terashima K."/>
            <person name="Hibbett D.S."/>
            <person name="Grigoriev I.V."/>
        </authorList>
    </citation>
    <scope>NUCLEOTIDE SEQUENCE</scope>
    <source>
        <strain evidence="1">TFB10827</strain>
    </source>
</reference>
<name>A0ABQ8Q2I9_9AGAR</name>
<gene>
    <name evidence="1" type="ORF">F5050DRAFT_1787368</name>
</gene>
<evidence type="ECO:0000313" key="1">
    <source>
        <dbReference type="EMBL" id="KAJ3992674.1"/>
    </source>
</evidence>
<feature type="non-terminal residue" evidence="1">
    <location>
        <position position="59"/>
    </location>
</feature>
<proteinExistence type="predicted"/>
<dbReference type="Proteomes" id="UP001163828">
    <property type="component" value="Unassembled WGS sequence"/>
</dbReference>
<dbReference type="EMBL" id="MU790833">
    <property type="protein sequence ID" value="KAJ3992674.1"/>
    <property type="molecule type" value="Genomic_DNA"/>
</dbReference>
<protein>
    <submittedName>
        <fullName evidence="1">Uncharacterized protein</fullName>
    </submittedName>
</protein>